<gene>
    <name evidence="4" type="ORF">HPB51_005220</name>
</gene>
<protein>
    <recommendedName>
        <fullName evidence="6">Transmembrane protein</fullName>
    </recommendedName>
</protein>
<dbReference type="Proteomes" id="UP000821866">
    <property type="component" value="Chromosome 3"/>
</dbReference>
<feature type="coiled-coil region" evidence="1">
    <location>
        <begin position="184"/>
        <end position="211"/>
    </location>
</feature>
<dbReference type="AlphaFoldDB" id="A0A9J6E6H8"/>
<reference evidence="4" key="1">
    <citation type="journal article" date="2020" name="Cell">
        <title>Large-Scale Comparative Analyses of Tick Genomes Elucidate Their Genetic Diversity and Vector Capacities.</title>
        <authorList>
            <consortium name="Tick Genome and Microbiome Consortium (TIGMIC)"/>
            <person name="Jia N."/>
            <person name="Wang J."/>
            <person name="Shi W."/>
            <person name="Du L."/>
            <person name="Sun Y."/>
            <person name="Zhan W."/>
            <person name="Jiang J.F."/>
            <person name="Wang Q."/>
            <person name="Zhang B."/>
            <person name="Ji P."/>
            <person name="Bell-Sakyi L."/>
            <person name="Cui X.M."/>
            <person name="Yuan T.T."/>
            <person name="Jiang B.G."/>
            <person name="Yang W.F."/>
            <person name="Lam T.T."/>
            <person name="Chang Q.C."/>
            <person name="Ding S.J."/>
            <person name="Wang X.J."/>
            <person name="Zhu J.G."/>
            <person name="Ruan X.D."/>
            <person name="Zhao L."/>
            <person name="Wei J.T."/>
            <person name="Ye R.Z."/>
            <person name="Que T.C."/>
            <person name="Du C.H."/>
            <person name="Zhou Y.H."/>
            <person name="Cheng J.X."/>
            <person name="Dai P.F."/>
            <person name="Guo W.B."/>
            <person name="Han X.H."/>
            <person name="Huang E.J."/>
            <person name="Li L.F."/>
            <person name="Wei W."/>
            <person name="Gao Y.C."/>
            <person name="Liu J.Z."/>
            <person name="Shao H.Z."/>
            <person name="Wang X."/>
            <person name="Wang C.C."/>
            <person name="Yang T.C."/>
            <person name="Huo Q.B."/>
            <person name="Li W."/>
            <person name="Chen H.Y."/>
            <person name="Chen S.E."/>
            <person name="Zhou L.G."/>
            <person name="Ni X.B."/>
            <person name="Tian J.H."/>
            <person name="Sheng Y."/>
            <person name="Liu T."/>
            <person name="Pan Y.S."/>
            <person name="Xia L.Y."/>
            <person name="Li J."/>
            <person name="Zhao F."/>
            <person name="Cao W.C."/>
        </authorList>
    </citation>
    <scope>NUCLEOTIDE SEQUENCE</scope>
    <source>
        <strain evidence="4">Rmic-2018</strain>
    </source>
</reference>
<feature type="transmembrane region" description="Helical" evidence="3">
    <location>
        <begin position="45"/>
        <end position="67"/>
    </location>
</feature>
<name>A0A9J6E6H8_RHIMP</name>
<keyword evidence="1" id="KW-0175">Coiled coil</keyword>
<evidence type="ECO:0000313" key="4">
    <source>
        <dbReference type="EMBL" id="KAH8029918.1"/>
    </source>
</evidence>
<evidence type="ECO:0000256" key="1">
    <source>
        <dbReference type="SAM" id="Coils"/>
    </source>
</evidence>
<keyword evidence="3" id="KW-0812">Transmembrane</keyword>
<feature type="region of interest" description="Disordered" evidence="2">
    <location>
        <begin position="73"/>
        <end position="129"/>
    </location>
</feature>
<evidence type="ECO:0000313" key="5">
    <source>
        <dbReference type="Proteomes" id="UP000821866"/>
    </source>
</evidence>
<reference evidence="4" key="2">
    <citation type="submission" date="2021-09" db="EMBL/GenBank/DDBJ databases">
        <authorList>
            <person name="Jia N."/>
            <person name="Wang J."/>
            <person name="Shi W."/>
            <person name="Du L."/>
            <person name="Sun Y."/>
            <person name="Zhan W."/>
            <person name="Jiang J."/>
            <person name="Wang Q."/>
            <person name="Zhang B."/>
            <person name="Ji P."/>
            <person name="Sakyi L.B."/>
            <person name="Cui X."/>
            <person name="Yuan T."/>
            <person name="Jiang B."/>
            <person name="Yang W."/>
            <person name="Lam T.T.-Y."/>
            <person name="Chang Q."/>
            <person name="Ding S."/>
            <person name="Wang X."/>
            <person name="Zhu J."/>
            <person name="Ruan X."/>
            <person name="Zhao L."/>
            <person name="Wei J."/>
            <person name="Que T."/>
            <person name="Du C."/>
            <person name="Cheng J."/>
            <person name="Dai P."/>
            <person name="Han X."/>
            <person name="Huang E."/>
            <person name="Gao Y."/>
            <person name="Liu J."/>
            <person name="Shao H."/>
            <person name="Ye R."/>
            <person name="Li L."/>
            <person name="Wei W."/>
            <person name="Wang X."/>
            <person name="Wang C."/>
            <person name="Huo Q."/>
            <person name="Li W."/>
            <person name="Guo W."/>
            <person name="Chen H."/>
            <person name="Chen S."/>
            <person name="Zhou L."/>
            <person name="Zhou L."/>
            <person name="Ni X."/>
            <person name="Tian J."/>
            <person name="Zhou Y."/>
            <person name="Sheng Y."/>
            <person name="Liu T."/>
            <person name="Pan Y."/>
            <person name="Xia L."/>
            <person name="Li J."/>
            <person name="Zhao F."/>
            <person name="Cao W."/>
        </authorList>
    </citation>
    <scope>NUCLEOTIDE SEQUENCE</scope>
    <source>
        <strain evidence="4">Rmic-2018</strain>
        <tissue evidence="4">Larvae</tissue>
    </source>
</reference>
<evidence type="ECO:0000256" key="2">
    <source>
        <dbReference type="SAM" id="MobiDB-lite"/>
    </source>
</evidence>
<dbReference type="VEuPathDB" id="VectorBase:LOC119165574"/>
<organism evidence="4 5">
    <name type="scientific">Rhipicephalus microplus</name>
    <name type="common">Cattle tick</name>
    <name type="synonym">Boophilus microplus</name>
    <dbReference type="NCBI Taxonomy" id="6941"/>
    <lineage>
        <taxon>Eukaryota</taxon>
        <taxon>Metazoa</taxon>
        <taxon>Ecdysozoa</taxon>
        <taxon>Arthropoda</taxon>
        <taxon>Chelicerata</taxon>
        <taxon>Arachnida</taxon>
        <taxon>Acari</taxon>
        <taxon>Parasitiformes</taxon>
        <taxon>Ixodida</taxon>
        <taxon>Ixodoidea</taxon>
        <taxon>Ixodidae</taxon>
        <taxon>Rhipicephalinae</taxon>
        <taxon>Rhipicephalus</taxon>
        <taxon>Boophilus</taxon>
    </lineage>
</organism>
<accession>A0A9J6E6H8</accession>
<dbReference type="EMBL" id="JABSTU010000005">
    <property type="protein sequence ID" value="KAH8029918.1"/>
    <property type="molecule type" value="Genomic_DNA"/>
</dbReference>
<proteinExistence type="predicted"/>
<comment type="caution">
    <text evidence="4">The sequence shown here is derived from an EMBL/GenBank/DDBJ whole genome shotgun (WGS) entry which is preliminary data.</text>
</comment>
<sequence length="296" mass="32751">MHSSQDNVCAEAEPMELGVTHPRSPLIAPIKARLPSFEEMLPTMLYLRIATRFYLLVILAALAHSVAKTTDVQARSNQNTEKPADNNGGAALELRSGNNTNENISKVEEKSDDETQNKPITSVKENADKNEMNIIRREAPLIKDVEAKIDEGKETERNLTAMREALLREISGVDGTGGASPLRRIQMKKRLRELEKRIADLHSKNQEAQQRFRGFVSAVDSGAIRDQEEAHSALRRVYNFCNTAVSGAVRACRGVFARVRGFFYDKVVGGIANVFHNLIGSKWQSLKAGVNLVAGI</sequence>
<evidence type="ECO:0008006" key="6">
    <source>
        <dbReference type="Google" id="ProtNLM"/>
    </source>
</evidence>
<keyword evidence="3" id="KW-0472">Membrane</keyword>
<keyword evidence="3" id="KW-1133">Transmembrane helix</keyword>
<feature type="compositionally biased region" description="Basic and acidic residues" evidence="2">
    <location>
        <begin position="105"/>
        <end position="116"/>
    </location>
</feature>
<evidence type="ECO:0000256" key="3">
    <source>
        <dbReference type="SAM" id="Phobius"/>
    </source>
</evidence>
<keyword evidence="5" id="KW-1185">Reference proteome</keyword>